<keyword evidence="1" id="KW-0560">Oxidoreductase</keyword>
<feature type="domain" description="Gfo/Idh/MocA-like oxidoreductase N-terminal" evidence="3">
    <location>
        <begin position="5"/>
        <end position="120"/>
    </location>
</feature>
<evidence type="ECO:0000259" key="4">
    <source>
        <dbReference type="Pfam" id="PF22725"/>
    </source>
</evidence>
<dbReference type="SUPFAM" id="SSF55347">
    <property type="entry name" value="Glyceraldehyde-3-phosphate dehydrogenase-like, C-terminal domain"/>
    <property type="match status" value="1"/>
</dbReference>
<evidence type="ECO:0000256" key="2">
    <source>
        <dbReference type="ARBA" id="ARBA00023027"/>
    </source>
</evidence>
<evidence type="ECO:0000313" key="6">
    <source>
        <dbReference type="Proteomes" id="UP000295411"/>
    </source>
</evidence>
<proteinExistence type="predicted"/>
<keyword evidence="6" id="KW-1185">Reference proteome</keyword>
<name>A0A4R5TVV2_9MICC</name>
<reference evidence="5 6" key="1">
    <citation type="submission" date="2019-03" db="EMBL/GenBank/DDBJ databases">
        <title>Arthrobacter sp. nov., an bacterium isolated from biocrust in Mu Us Desert.</title>
        <authorList>
            <person name="Lixiong L."/>
        </authorList>
    </citation>
    <scope>NUCLEOTIDE SEQUENCE [LARGE SCALE GENOMIC DNA]</scope>
    <source>
        <strain evidence="5 6">SLN-3</strain>
    </source>
</reference>
<dbReference type="InterPro" id="IPR000683">
    <property type="entry name" value="Gfo/Idh/MocA-like_OxRdtase_N"/>
</dbReference>
<keyword evidence="2" id="KW-0520">NAD</keyword>
<protein>
    <submittedName>
        <fullName evidence="5">Gfo/Idh/MocA family oxidoreductase</fullName>
    </submittedName>
</protein>
<gene>
    <name evidence="5" type="ORF">E2F48_08215</name>
</gene>
<dbReference type="Proteomes" id="UP000295411">
    <property type="component" value="Unassembled WGS sequence"/>
</dbReference>
<dbReference type="Gene3D" id="3.30.360.10">
    <property type="entry name" value="Dihydrodipicolinate Reductase, domain 2"/>
    <property type="match status" value="1"/>
</dbReference>
<dbReference type="InterPro" id="IPR055170">
    <property type="entry name" value="GFO_IDH_MocA-like_dom"/>
</dbReference>
<dbReference type="PANTHER" id="PTHR43818">
    <property type="entry name" value="BCDNA.GH03377"/>
    <property type="match status" value="1"/>
</dbReference>
<dbReference type="PANTHER" id="PTHR43818:SF11">
    <property type="entry name" value="BCDNA.GH03377"/>
    <property type="match status" value="1"/>
</dbReference>
<dbReference type="Pfam" id="PF22725">
    <property type="entry name" value="GFO_IDH_MocA_C3"/>
    <property type="match status" value="1"/>
</dbReference>
<sequence>MTQLGIGIVGTGMMGRIHADAARRVGARVVAVAGSSRTSAERAVREWAGGSAALEVEDLITHPDIDVVHLCVPNHLHEPLAARALEAGKHVVCEKPLALDLAGARALAGSARTSGLTAAVPFIYRYHPLVAEARARVQAGSAGSIHLIHGSYLQDWLSNPEDTNWRVDAGKGGASRAFADIGSHWCDLVEWVSGHRIQEVSALTKTAYAERPGAAGTAPGAVSTEDIASVAFRTDRGAVGSVIISQVSPGRKNRLWFEISTANVSVGFDQEQPETLWVGGREGNQVLTRDPNTLSPEAAELSTLPAGHPQGYHDAFRAFVADVYASVSHGAAVGRMPTFEDGLRAAAITEAVLASAERGAWVRVGDFSPALLTASAAGASLPES</sequence>
<dbReference type="EMBL" id="SMTK01000003">
    <property type="protein sequence ID" value="TDK25257.1"/>
    <property type="molecule type" value="Genomic_DNA"/>
</dbReference>
<dbReference type="AlphaFoldDB" id="A0A4R5TVV2"/>
<dbReference type="GO" id="GO:0000166">
    <property type="term" value="F:nucleotide binding"/>
    <property type="evidence" value="ECO:0007669"/>
    <property type="project" value="InterPro"/>
</dbReference>
<dbReference type="GO" id="GO:0016491">
    <property type="term" value="F:oxidoreductase activity"/>
    <property type="evidence" value="ECO:0007669"/>
    <property type="project" value="UniProtKB-KW"/>
</dbReference>
<feature type="domain" description="GFO/IDH/MocA-like oxidoreductase" evidence="4">
    <location>
        <begin position="131"/>
        <end position="259"/>
    </location>
</feature>
<accession>A0A4R5TVV2</accession>
<dbReference type="Pfam" id="PF01408">
    <property type="entry name" value="GFO_IDH_MocA"/>
    <property type="match status" value="1"/>
</dbReference>
<dbReference type="Gene3D" id="3.40.50.720">
    <property type="entry name" value="NAD(P)-binding Rossmann-like Domain"/>
    <property type="match status" value="1"/>
</dbReference>
<organism evidence="5 6">
    <name type="scientific">Arthrobacter crusticola</name>
    <dbReference type="NCBI Taxonomy" id="2547960"/>
    <lineage>
        <taxon>Bacteria</taxon>
        <taxon>Bacillati</taxon>
        <taxon>Actinomycetota</taxon>
        <taxon>Actinomycetes</taxon>
        <taxon>Micrococcales</taxon>
        <taxon>Micrococcaceae</taxon>
        <taxon>Arthrobacter</taxon>
    </lineage>
</organism>
<dbReference type="InterPro" id="IPR050463">
    <property type="entry name" value="Gfo/Idh/MocA_oxidrdct_glycsds"/>
</dbReference>
<comment type="caution">
    <text evidence="5">The sequence shown here is derived from an EMBL/GenBank/DDBJ whole genome shotgun (WGS) entry which is preliminary data.</text>
</comment>
<dbReference type="InterPro" id="IPR036291">
    <property type="entry name" value="NAD(P)-bd_dom_sf"/>
</dbReference>
<dbReference type="SUPFAM" id="SSF51735">
    <property type="entry name" value="NAD(P)-binding Rossmann-fold domains"/>
    <property type="match status" value="1"/>
</dbReference>
<dbReference type="OrthoDB" id="9792085at2"/>
<evidence type="ECO:0000259" key="3">
    <source>
        <dbReference type="Pfam" id="PF01408"/>
    </source>
</evidence>
<evidence type="ECO:0000256" key="1">
    <source>
        <dbReference type="ARBA" id="ARBA00023002"/>
    </source>
</evidence>
<evidence type="ECO:0000313" key="5">
    <source>
        <dbReference type="EMBL" id="TDK25257.1"/>
    </source>
</evidence>